<dbReference type="PANTHER" id="PTHR45786">
    <property type="entry name" value="DNA BINDING PROTEIN-LIKE"/>
    <property type="match status" value="1"/>
</dbReference>
<gene>
    <name evidence="2" type="ORF">CTI12_AA098600</name>
</gene>
<name>A0A2U1PY24_ARTAN</name>
<protein>
    <submittedName>
        <fullName evidence="2">Helitron helicase-like domain-containing protein</fullName>
    </submittedName>
</protein>
<dbReference type="EMBL" id="PKPP01000610">
    <property type="protein sequence ID" value="PWA90670.1"/>
    <property type="molecule type" value="Genomic_DNA"/>
</dbReference>
<reference evidence="2 3" key="1">
    <citation type="journal article" date="2018" name="Mol. Plant">
        <title>The genome of Artemisia annua provides insight into the evolution of Asteraceae family and artemisinin biosynthesis.</title>
        <authorList>
            <person name="Shen Q."/>
            <person name="Zhang L."/>
            <person name="Liao Z."/>
            <person name="Wang S."/>
            <person name="Yan T."/>
            <person name="Shi P."/>
            <person name="Liu M."/>
            <person name="Fu X."/>
            <person name="Pan Q."/>
            <person name="Wang Y."/>
            <person name="Lv Z."/>
            <person name="Lu X."/>
            <person name="Zhang F."/>
            <person name="Jiang W."/>
            <person name="Ma Y."/>
            <person name="Chen M."/>
            <person name="Hao X."/>
            <person name="Li L."/>
            <person name="Tang Y."/>
            <person name="Lv G."/>
            <person name="Zhou Y."/>
            <person name="Sun X."/>
            <person name="Brodelius P.E."/>
            <person name="Rose J.K.C."/>
            <person name="Tang K."/>
        </authorList>
    </citation>
    <scope>NUCLEOTIDE SEQUENCE [LARGE SCALE GENOMIC DNA]</scope>
    <source>
        <strain evidence="3">cv. Huhao1</strain>
        <tissue evidence="2">Leaf</tissue>
    </source>
</reference>
<proteinExistence type="predicted"/>
<dbReference type="AlphaFoldDB" id="A0A2U1PY24"/>
<sequence>MRQKIATIDKNNDDPSLANSLKQTSCDVHERLVIPEEPDCIPSSFDNQCNAPPIFACFERLCTASVAAPSQDVLSKENEKISDRMFQVHCGSRSHDQSVPLDTFIGRGRRTSKRQRELKEQRLEDCGCFCSGPSIGSVRRRVNEVGEPCSMAPESSDRVAGQCCDAEILDHQFGFDVASIGQPSGAPPPGQRKKRPVSQASVRRPSIRRRTSTAGAHGGEQPSYQDIGDCVERCRYCDAMFWPGEQLAANEVRNRMNHFEDSDGRPLDEEIVQGLIEFLDAHNELVQLFRTARDKCADAEVPDFKVRLFNAKGSRNYELPTSDAIGAIVFDSGPTSEADYDVIIEYRDAPPKRINKLHQSYMSLQFPLIFIYGQPGYHTKLMLRSADPNEKMRRMEDTAIQTIEYPPEDKAVDGVDAVAGEETGSGEREMVGCTAGTGAGAIVKTQVPSSSALHEGTTEVSAMEDLTEPSAAFTHAATVPAQTVTPVASKDHSQKDADANDETKAQEEGLFEDKPSDMKKQRGKIKDSTNNTQAFLFHQYFTITLGKL</sequence>
<keyword evidence="2" id="KW-0067">ATP-binding</keyword>
<organism evidence="2 3">
    <name type="scientific">Artemisia annua</name>
    <name type="common">Sweet wormwood</name>
    <dbReference type="NCBI Taxonomy" id="35608"/>
    <lineage>
        <taxon>Eukaryota</taxon>
        <taxon>Viridiplantae</taxon>
        <taxon>Streptophyta</taxon>
        <taxon>Embryophyta</taxon>
        <taxon>Tracheophyta</taxon>
        <taxon>Spermatophyta</taxon>
        <taxon>Magnoliopsida</taxon>
        <taxon>eudicotyledons</taxon>
        <taxon>Gunneridae</taxon>
        <taxon>Pentapetalae</taxon>
        <taxon>asterids</taxon>
        <taxon>campanulids</taxon>
        <taxon>Asterales</taxon>
        <taxon>Asteraceae</taxon>
        <taxon>Asteroideae</taxon>
        <taxon>Anthemideae</taxon>
        <taxon>Artemisiinae</taxon>
        <taxon>Artemisia</taxon>
    </lineage>
</organism>
<accession>A0A2U1PY24</accession>
<feature type="region of interest" description="Disordered" evidence="1">
    <location>
        <begin position="177"/>
        <end position="222"/>
    </location>
</feature>
<comment type="caution">
    <text evidence="2">The sequence shown here is derived from an EMBL/GenBank/DDBJ whole genome shotgun (WGS) entry which is preliminary data.</text>
</comment>
<keyword evidence="3" id="KW-1185">Reference proteome</keyword>
<keyword evidence="2" id="KW-0347">Helicase</keyword>
<dbReference type="PANTHER" id="PTHR45786:SF74">
    <property type="entry name" value="ATP-DEPENDENT DNA HELICASE"/>
    <property type="match status" value="1"/>
</dbReference>
<evidence type="ECO:0000256" key="1">
    <source>
        <dbReference type="SAM" id="MobiDB-lite"/>
    </source>
</evidence>
<evidence type="ECO:0000313" key="2">
    <source>
        <dbReference type="EMBL" id="PWA90670.1"/>
    </source>
</evidence>
<feature type="compositionally biased region" description="Basic and acidic residues" evidence="1">
    <location>
        <begin position="489"/>
        <end position="526"/>
    </location>
</feature>
<keyword evidence="2" id="KW-0378">Hydrolase</keyword>
<dbReference type="GO" id="GO:0004386">
    <property type="term" value="F:helicase activity"/>
    <property type="evidence" value="ECO:0007669"/>
    <property type="project" value="UniProtKB-KW"/>
</dbReference>
<dbReference type="Proteomes" id="UP000245207">
    <property type="component" value="Unassembled WGS sequence"/>
</dbReference>
<keyword evidence="2" id="KW-0547">Nucleotide-binding</keyword>
<evidence type="ECO:0000313" key="3">
    <source>
        <dbReference type="Proteomes" id="UP000245207"/>
    </source>
</evidence>
<feature type="region of interest" description="Disordered" evidence="1">
    <location>
        <begin position="484"/>
        <end position="526"/>
    </location>
</feature>